<gene>
    <name evidence="2" type="ORF">PPROV_000400900</name>
</gene>
<evidence type="ECO:0000313" key="2">
    <source>
        <dbReference type="EMBL" id="GHP05257.1"/>
    </source>
</evidence>
<sequence length="410" mass="43246">MGGERLNKLTSEASVFTFIANTAPPQKLESKYAPSSSSSSSASALKAQVYSSYVLTTTTDSRYNAVRACGAGNGLTNDDSPARRYAAREKRRWKAAKRMDRTNDVAANFARTANVHSVTRPGRVNETTGRADFVTAAVGFEEMAAASVGGNGIGRPFGPFVAARNGNGLAVWTRVPKPRRFTGVDAIAGTAPAPPKVSRGLDQTFTGDAMDPDGGRNVSLFNILAGRQGARDVRLHSRQIASKFNALGVDAVRTSPLPPEEPLPPPKTAHSILRPPPVMARPHQPGTAPTSSEVSATFLTEIPKSLMSVLPQGLRIGVGEGLGRAHLSDRADGDDEWGATMRKSVSAPGGSSSSSSSSDIPDSISMLMSSEFAPRSLTVRLPSENILPRPPMPTRSTGLKPLFSHGQSVS</sequence>
<feature type="region of interest" description="Disordered" evidence="1">
    <location>
        <begin position="381"/>
        <end position="410"/>
    </location>
</feature>
<protein>
    <submittedName>
        <fullName evidence="2">Uncharacterized protein</fullName>
    </submittedName>
</protein>
<reference evidence="2" key="1">
    <citation type="submission" date="2020-10" db="EMBL/GenBank/DDBJ databases">
        <title>Unveiling of a novel bifunctional photoreceptor, Dualchrome1, isolated from a cosmopolitan green alga.</title>
        <authorList>
            <person name="Suzuki S."/>
            <person name="Kawachi M."/>
        </authorList>
    </citation>
    <scope>NUCLEOTIDE SEQUENCE</scope>
    <source>
        <strain evidence="2">NIES 2893</strain>
    </source>
</reference>
<evidence type="ECO:0000256" key="1">
    <source>
        <dbReference type="SAM" id="MobiDB-lite"/>
    </source>
</evidence>
<proteinExistence type="predicted"/>
<evidence type="ECO:0000313" key="3">
    <source>
        <dbReference type="Proteomes" id="UP000660262"/>
    </source>
</evidence>
<dbReference type="AlphaFoldDB" id="A0A830HJR5"/>
<keyword evidence="3" id="KW-1185">Reference proteome</keyword>
<feature type="region of interest" description="Disordered" evidence="1">
    <location>
        <begin position="327"/>
        <end position="362"/>
    </location>
</feature>
<dbReference type="Proteomes" id="UP000660262">
    <property type="component" value="Unassembled WGS sequence"/>
</dbReference>
<accession>A0A830HJR5</accession>
<dbReference type="EMBL" id="BNJQ01000009">
    <property type="protein sequence ID" value="GHP05257.1"/>
    <property type="molecule type" value="Genomic_DNA"/>
</dbReference>
<organism evidence="2 3">
    <name type="scientific">Pycnococcus provasolii</name>
    <dbReference type="NCBI Taxonomy" id="41880"/>
    <lineage>
        <taxon>Eukaryota</taxon>
        <taxon>Viridiplantae</taxon>
        <taxon>Chlorophyta</taxon>
        <taxon>Pseudoscourfieldiophyceae</taxon>
        <taxon>Pseudoscourfieldiales</taxon>
        <taxon>Pycnococcaceae</taxon>
        <taxon>Pycnococcus</taxon>
    </lineage>
</organism>
<dbReference type="OrthoDB" id="543451at2759"/>
<name>A0A830HJR5_9CHLO</name>
<comment type="caution">
    <text evidence="2">The sequence shown here is derived from an EMBL/GenBank/DDBJ whole genome shotgun (WGS) entry which is preliminary data.</text>
</comment>
<feature type="compositionally biased region" description="Low complexity" evidence="1">
    <location>
        <begin position="344"/>
        <end position="362"/>
    </location>
</feature>